<organism evidence="1 2">
    <name type="scientific">Alkalibacillus silvisoli</name>
    <dbReference type="NCBI Taxonomy" id="392823"/>
    <lineage>
        <taxon>Bacteria</taxon>
        <taxon>Bacillati</taxon>
        <taxon>Bacillota</taxon>
        <taxon>Bacilli</taxon>
        <taxon>Bacillales</taxon>
        <taxon>Bacillaceae</taxon>
        <taxon>Alkalibacillus</taxon>
    </lineage>
</organism>
<dbReference type="SUPFAM" id="SSF81301">
    <property type="entry name" value="Nucleotidyltransferase"/>
    <property type="match status" value="1"/>
</dbReference>
<evidence type="ECO:0008006" key="3">
    <source>
        <dbReference type="Google" id="ProtNLM"/>
    </source>
</evidence>
<evidence type="ECO:0000313" key="2">
    <source>
        <dbReference type="Proteomes" id="UP001500740"/>
    </source>
</evidence>
<reference evidence="1 2" key="1">
    <citation type="journal article" date="2019" name="Int. J. Syst. Evol. Microbiol.">
        <title>The Global Catalogue of Microorganisms (GCM) 10K type strain sequencing project: providing services to taxonomists for standard genome sequencing and annotation.</title>
        <authorList>
            <consortium name="The Broad Institute Genomics Platform"/>
            <consortium name="The Broad Institute Genome Sequencing Center for Infectious Disease"/>
            <person name="Wu L."/>
            <person name="Ma J."/>
        </authorList>
    </citation>
    <scope>NUCLEOTIDE SEQUENCE [LARGE SCALE GENOMIC DNA]</scope>
    <source>
        <strain evidence="1 2">JCM 14193</strain>
    </source>
</reference>
<proteinExistence type="predicted"/>
<dbReference type="RefSeq" id="WP_343783639.1">
    <property type="nucleotide sequence ID" value="NZ_BAAACZ010000018.1"/>
</dbReference>
<evidence type="ECO:0000313" key="1">
    <source>
        <dbReference type="EMBL" id="GAA0466016.1"/>
    </source>
</evidence>
<protein>
    <recommendedName>
        <fullName evidence="3">Nucleotidyltransferase domain-containing protein</fullName>
    </recommendedName>
</protein>
<keyword evidence="2" id="KW-1185">Reference proteome</keyword>
<dbReference type="InterPro" id="IPR043519">
    <property type="entry name" value="NT_sf"/>
</dbReference>
<comment type="caution">
    <text evidence="1">The sequence shown here is derived from an EMBL/GenBank/DDBJ whole genome shotgun (WGS) entry which is preliminary data.</text>
</comment>
<sequence>MEYLSRHKDRDLELPGYQKVLKEAIEQDLLKGENVLGVFYGGSIGNENTDLYSDLDLRIVVSPEHFFEFVSNKKNRPKNWGNVLFYEDPGPNLPFTVAHFDCFVKVDIFYFEPEQLKPSVWLQNIHIAYDPNGILAEVLDESLKIVYKPSIEEVEDWRNKFLAHFHESYRRVMRGEYYYALNCIDSMRHMVVSGWYMKQGIQPNTIGDWSKYEGERSELDSWQQSLLEGWECGRSKKEMMTVRRSLVEEFKNVHNVLCDQIEVNEESELIDRIINMAI</sequence>
<dbReference type="Gene3D" id="3.30.460.10">
    <property type="entry name" value="Beta Polymerase, domain 2"/>
    <property type="match status" value="1"/>
</dbReference>
<gene>
    <name evidence="1" type="ORF">GCM10008935_22360</name>
</gene>
<dbReference type="Proteomes" id="UP001500740">
    <property type="component" value="Unassembled WGS sequence"/>
</dbReference>
<name>A0ABN1A2P3_9BACI</name>
<accession>A0ABN1A2P3</accession>
<dbReference type="EMBL" id="BAAACZ010000018">
    <property type="protein sequence ID" value="GAA0466016.1"/>
    <property type="molecule type" value="Genomic_DNA"/>
</dbReference>